<name>A0AAQ3KEC1_9LILI</name>
<proteinExistence type="inferred from homology"/>
<dbReference type="InterPro" id="IPR050154">
    <property type="entry name" value="UbiB_kinase"/>
</dbReference>
<dbReference type="PANTHER" id="PTHR10566:SF120">
    <property type="entry name" value="PROTEIN ACTIVITY OF BC1 COMPLEX KINASE 3, CHLOROPLASTIC"/>
    <property type="match status" value="1"/>
</dbReference>
<dbReference type="InterPro" id="IPR004147">
    <property type="entry name" value="ABC1_dom"/>
</dbReference>
<dbReference type="PROSITE" id="PS50011">
    <property type="entry name" value="PROTEIN_KINASE_DOM"/>
    <property type="match status" value="1"/>
</dbReference>
<dbReference type="GO" id="GO:0005524">
    <property type="term" value="F:ATP binding"/>
    <property type="evidence" value="ECO:0007669"/>
    <property type="project" value="InterPro"/>
</dbReference>
<reference evidence="3 4" key="1">
    <citation type="submission" date="2023-10" db="EMBL/GenBank/DDBJ databases">
        <title>Chromosome-scale genome assembly provides insights into flower coloration mechanisms of Canna indica.</title>
        <authorList>
            <person name="Li C."/>
        </authorList>
    </citation>
    <scope>NUCLEOTIDE SEQUENCE [LARGE SCALE GENOMIC DNA]</scope>
    <source>
        <tissue evidence="3">Flower</tissue>
    </source>
</reference>
<dbReference type="EMBL" id="CP136894">
    <property type="protein sequence ID" value="WOL06847.1"/>
    <property type="molecule type" value="Genomic_DNA"/>
</dbReference>
<comment type="similarity">
    <text evidence="1">Belongs to the protein kinase superfamily. ADCK protein kinase family.</text>
</comment>
<dbReference type="Gene3D" id="1.10.510.10">
    <property type="entry name" value="Transferase(Phosphotransferase) domain 1"/>
    <property type="match status" value="1"/>
</dbReference>
<dbReference type="PANTHER" id="PTHR10566">
    <property type="entry name" value="CHAPERONE-ACTIVITY OF BC1 COMPLEX CABC1 -RELATED"/>
    <property type="match status" value="1"/>
</dbReference>
<sequence length="800" mass="88354">MPKKHHSQKLGSQQSRVIHVQAVRGKGRETAHALVVFATRLVCGVKAKDYAQIQFIFATKHKRTFHQARLVGASFLRHLAVPPTGMAVPLSLPLPPSPARCRGPLSRLPRAALVEARPVPPAKTDVGGGGGGRGQYAIQLASETRPPATAAAPNPPSSLSIISKGRAEDMQAEARALARAANATVYSPEMLATKYSSQPHKVLSRTLEIFAALGNFALKLLVDQRQGKLDQRKRQRAVELTKTLTRLGPTFVKIGQGLSTRPDICPPEYLEELAELQDALPTFPNEKAFACIENELGMPLESIYAAISSEPIAAASLGQVYKGQLKNSGKVVAIKVQRPGIEEAIGLDFYLLRGLGFLINKYVDVVSSDVVALIDEFAKRVYQELNYVQEGQNARRFKKLYADNSEVYVPDIYWDYTGAKVLTMDWVDGVKLNQQEAIQKRGLKLLELVDIGIQCSLRQLLEYGYFHADPHPGNLLATPEGKLAFIDFGMMSETPEAARSAIIGHVVHLVNRDYDAMARDYYALDFLTPDVDVSPIVPALRNFFDDALNATVSELNFKTLVDGLGNVLYQYPFNVPAYYALILRSLTVLEGLALYADPNFKVLAASYPYFAKRLLTDPNPYLRDALIELLFKDGRFRWNRLENLLVQGRKDRDFTTNEALQPVLKLLLGPDGEELRVLVVKEAVRVTEAIIFGTMINAYDSMPDFMKAVVSNGNASGPFMLSEGEQAKMLELRDTVLRIWGLLRSSDNFDPSTLQPIIQVLEEPEARSLGGRVFGGITQRLAARMLQQALRSSTAAVVPQ</sequence>
<dbReference type="GO" id="GO:0004672">
    <property type="term" value="F:protein kinase activity"/>
    <property type="evidence" value="ECO:0007669"/>
    <property type="project" value="InterPro"/>
</dbReference>
<organism evidence="3 4">
    <name type="scientific">Canna indica</name>
    <name type="common">Indian-shot</name>
    <dbReference type="NCBI Taxonomy" id="4628"/>
    <lineage>
        <taxon>Eukaryota</taxon>
        <taxon>Viridiplantae</taxon>
        <taxon>Streptophyta</taxon>
        <taxon>Embryophyta</taxon>
        <taxon>Tracheophyta</taxon>
        <taxon>Spermatophyta</taxon>
        <taxon>Magnoliopsida</taxon>
        <taxon>Liliopsida</taxon>
        <taxon>Zingiberales</taxon>
        <taxon>Cannaceae</taxon>
        <taxon>Canna</taxon>
    </lineage>
</organism>
<accession>A0AAQ3KEC1</accession>
<protein>
    <recommendedName>
        <fullName evidence="2">Protein kinase domain-containing protein</fullName>
    </recommendedName>
</protein>
<evidence type="ECO:0000313" key="3">
    <source>
        <dbReference type="EMBL" id="WOL06847.1"/>
    </source>
</evidence>
<dbReference type="SUPFAM" id="SSF56112">
    <property type="entry name" value="Protein kinase-like (PK-like)"/>
    <property type="match status" value="1"/>
</dbReference>
<dbReference type="Pfam" id="PF03109">
    <property type="entry name" value="ABC1"/>
    <property type="match status" value="1"/>
</dbReference>
<dbReference type="AlphaFoldDB" id="A0AAQ3KEC1"/>
<evidence type="ECO:0000259" key="2">
    <source>
        <dbReference type="PROSITE" id="PS50011"/>
    </source>
</evidence>
<evidence type="ECO:0000256" key="1">
    <source>
        <dbReference type="ARBA" id="ARBA00009670"/>
    </source>
</evidence>
<evidence type="ECO:0000313" key="4">
    <source>
        <dbReference type="Proteomes" id="UP001327560"/>
    </source>
</evidence>
<dbReference type="CDD" id="cd05121">
    <property type="entry name" value="ABC1_ADCK3-like"/>
    <property type="match status" value="1"/>
</dbReference>
<dbReference type="Proteomes" id="UP001327560">
    <property type="component" value="Chromosome 5"/>
</dbReference>
<dbReference type="InterPro" id="IPR011009">
    <property type="entry name" value="Kinase-like_dom_sf"/>
</dbReference>
<keyword evidence="4" id="KW-1185">Reference proteome</keyword>
<gene>
    <name evidence="3" type="ORF">Cni_G15581</name>
</gene>
<dbReference type="InterPro" id="IPR000719">
    <property type="entry name" value="Prot_kinase_dom"/>
</dbReference>
<feature type="domain" description="Protein kinase" evidence="2">
    <location>
        <begin position="306"/>
        <end position="636"/>
    </location>
</feature>